<dbReference type="HOGENOM" id="CLU_007884_0_1_1"/>
<dbReference type="AlphaFoldDB" id="F0XCA5"/>
<dbReference type="Gene3D" id="3.50.50.60">
    <property type="entry name" value="FAD/NAD(P)-binding domain"/>
    <property type="match status" value="1"/>
</dbReference>
<dbReference type="EMBL" id="GL629765">
    <property type="protein sequence ID" value="EFX03926.1"/>
    <property type="molecule type" value="Genomic_DNA"/>
</dbReference>
<dbReference type="GO" id="GO:0008115">
    <property type="term" value="F:sarcosine oxidase activity"/>
    <property type="evidence" value="ECO:0007669"/>
    <property type="project" value="TreeGrafter"/>
</dbReference>
<evidence type="ECO:0000256" key="3">
    <source>
        <dbReference type="ARBA" id="ARBA00022630"/>
    </source>
</evidence>
<protein>
    <submittedName>
        <fullName evidence="7">Fructosyl amino acid oxidasesarcosine</fullName>
    </submittedName>
</protein>
<feature type="domain" description="FAD dependent oxidoreductase" evidence="6">
    <location>
        <begin position="9"/>
        <end position="438"/>
    </location>
</feature>
<dbReference type="Proteomes" id="UP000007796">
    <property type="component" value="Unassembled WGS sequence"/>
</dbReference>
<dbReference type="InParanoid" id="F0XCA5"/>
<dbReference type="OrthoDB" id="2219495at2759"/>
<proteinExistence type="inferred from homology"/>
<evidence type="ECO:0000256" key="2">
    <source>
        <dbReference type="ARBA" id="ARBA00010989"/>
    </source>
</evidence>
<dbReference type="STRING" id="655863.F0XCA5"/>
<evidence type="ECO:0000256" key="5">
    <source>
        <dbReference type="ARBA" id="ARBA00023002"/>
    </source>
</evidence>
<gene>
    <name evidence="7" type="ORF">CMQ_854</name>
</gene>
<organism evidence="8">
    <name type="scientific">Grosmannia clavigera (strain kw1407 / UAMH 11150)</name>
    <name type="common">Blue stain fungus</name>
    <name type="synonym">Graphiocladiella clavigera</name>
    <dbReference type="NCBI Taxonomy" id="655863"/>
    <lineage>
        <taxon>Eukaryota</taxon>
        <taxon>Fungi</taxon>
        <taxon>Dikarya</taxon>
        <taxon>Ascomycota</taxon>
        <taxon>Pezizomycotina</taxon>
        <taxon>Sordariomycetes</taxon>
        <taxon>Sordariomycetidae</taxon>
        <taxon>Ophiostomatales</taxon>
        <taxon>Ophiostomataceae</taxon>
        <taxon>Leptographium</taxon>
    </lineage>
</organism>
<dbReference type="PANTHER" id="PTHR10961">
    <property type="entry name" value="PEROXISOMAL SARCOSINE OXIDASE"/>
    <property type="match status" value="1"/>
</dbReference>
<reference evidence="7 8" key="1">
    <citation type="journal article" date="2011" name="Proc. Natl. Acad. Sci. U.S.A.">
        <title>Genome and transcriptome analyses of the mountain pine beetle-fungal symbiont Grosmannia clavigera, a lodgepole pine pathogen.</title>
        <authorList>
            <person name="DiGuistini S."/>
            <person name="Wang Y."/>
            <person name="Liao N.Y."/>
            <person name="Taylor G."/>
            <person name="Tanguay P."/>
            <person name="Feau N."/>
            <person name="Henrissat B."/>
            <person name="Chan S.K."/>
            <person name="Hesse-Orce U."/>
            <person name="Alamouti S.M."/>
            <person name="Tsui C.K.M."/>
            <person name="Docking R.T."/>
            <person name="Levasseur A."/>
            <person name="Haridas S."/>
            <person name="Robertson G."/>
            <person name="Birol I."/>
            <person name="Holt R.A."/>
            <person name="Marra M.A."/>
            <person name="Hamelin R.C."/>
            <person name="Hirst M."/>
            <person name="Jones S.J.M."/>
            <person name="Bohlmann J."/>
            <person name="Breuil C."/>
        </authorList>
    </citation>
    <scope>NUCLEOTIDE SEQUENCE [LARGE SCALE GENOMIC DNA]</scope>
    <source>
        <strain evidence="8">kw1407 / UAMH 11150</strain>
    </source>
</reference>
<dbReference type="Gene3D" id="3.30.9.10">
    <property type="entry name" value="D-Amino Acid Oxidase, subunit A, domain 2"/>
    <property type="match status" value="1"/>
</dbReference>
<dbReference type="PANTHER" id="PTHR10961:SF46">
    <property type="entry name" value="PEROXISOMAL SARCOSINE OXIDASE"/>
    <property type="match status" value="1"/>
</dbReference>
<name>F0XCA5_GROCL</name>
<evidence type="ECO:0000313" key="7">
    <source>
        <dbReference type="EMBL" id="EFX03926.1"/>
    </source>
</evidence>
<dbReference type="InterPro" id="IPR036188">
    <property type="entry name" value="FAD/NAD-bd_sf"/>
</dbReference>
<evidence type="ECO:0000256" key="1">
    <source>
        <dbReference type="ARBA" id="ARBA00001974"/>
    </source>
</evidence>
<dbReference type="InterPro" id="IPR045170">
    <property type="entry name" value="MTOX"/>
</dbReference>
<comment type="cofactor">
    <cofactor evidence="1">
        <name>FAD</name>
        <dbReference type="ChEBI" id="CHEBI:57692"/>
    </cofactor>
</comment>
<dbReference type="SUPFAM" id="SSF51905">
    <property type="entry name" value="FAD/NAD(P)-binding domain"/>
    <property type="match status" value="1"/>
</dbReference>
<evidence type="ECO:0000256" key="4">
    <source>
        <dbReference type="ARBA" id="ARBA00022827"/>
    </source>
</evidence>
<dbReference type="RefSeq" id="XP_014173408.1">
    <property type="nucleotide sequence ID" value="XM_014317933.1"/>
</dbReference>
<accession>F0XCA5</accession>
<dbReference type="GO" id="GO:0050031">
    <property type="term" value="F:L-pipecolate oxidase activity"/>
    <property type="evidence" value="ECO:0007669"/>
    <property type="project" value="TreeGrafter"/>
</dbReference>
<dbReference type="SUPFAM" id="SSF54373">
    <property type="entry name" value="FAD-linked reductases, C-terminal domain"/>
    <property type="match status" value="1"/>
</dbReference>
<keyword evidence="3" id="KW-0285">Flavoprotein</keyword>
<keyword evidence="4" id="KW-0274">FAD</keyword>
<evidence type="ECO:0000313" key="8">
    <source>
        <dbReference type="Proteomes" id="UP000007796"/>
    </source>
</evidence>
<dbReference type="eggNOG" id="KOG2820">
    <property type="taxonomic scope" value="Eukaryota"/>
</dbReference>
<dbReference type="GO" id="GO:0004657">
    <property type="term" value="F:proline dehydrogenase activity"/>
    <property type="evidence" value="ECO:0007669"/>
    <property type="project" value="TreeGrafter"/>
</dbReference>
<sequence length="509" mass="54371">MSFTPPRSILIIGSGVFGLSTADALTRRPDFAHTTITVVDRGSGWLADGDVANDDDDDRHFPARDAASIDSSRIIRPDYADPAYAALANEAQALWRTPVDTSQDYIGGDGRYSESGLVVIADADVDGHEKLPGQKKTGLDYVRESWANVRAMAQTDSYLAERLKLLPDPEAIRAAVGTGGTTGSWGYLNGASGWANAEASMAWMLKRVRQTGRVHFVRGRVISLCKEMTSTTTTVTGVALDDGRTLTADLVVVAAGAWTEALLDGAPSSSSSSLSSSPSGLVGSLAATGQVLGYVPLAADEHVRIATMPVVLNLSSGLFVIPPAADSHVLKVARHGYGYINPVPSSSAPSSVLSVPFTTQDDPDLQIPKEGADDLRRGLHDIIPLPGLASRPFGRTRICWYTDTPTADFLIDYHPHWNGLFFATGGSGHGFKFLPVLGPKIVDCIARCPPEAFRQKWAWKHRQTTVVEPEQDAGKDTTAFWKAVVCHDGSRGGQPGLILQEELAKASLP</sequence>
<dbReference type="GeneID" id="25981979"/>
<evidence type="ECO:0000259" key="6">
    <source>
        <dbReference type="Pfam" id="PF01266"/>
    </source>
</evidence>
<keyword evidence="5" id="KW-0560">Oxidoreductase</keyword>
<dbReference type="Pfam" id="PF01266">
    <property type="entry name" value="DAO"/>
    <property type="match status" value="1"/>
</dbReference>
<keyword evidence="8" id="KW-1185">Reference proteome</keyword>
<dbReference type="InterPro" id="IPR006076">
    <property type="entry name" value="FAD-dep_OxRdtase"/>
</dbReference>
<comment type="similarity">
    <text evidence="2">Belongs to the MSOX/MTOX family.</text>
</comment>
<dbReference type="GO" id="GO:0050660">
    <property type="term" value="F:flavin adenine dinucleotide binding"/>
    <property type="evidence" value="ECO:0007669"/>
    <property type="project" value="InterPro"/>
</dbReference>